<accession>E9GF91</accession>
<dbReference type="AlphaFoldDB" id="E9GF91"/>
<dbReference type="Proteomes" id="UP000000305">
    <property type="component" value="Unassembled WGS sequence"/>
</dbReference>
<organism evidence="1 2">
    <name type="scientific">Daphnia pulex</name>
    <name type="common">Water flea</name>
    <dbReference type="NCBI Taxonomy" id="6669"/>
    <lineage>
        <taxon>Eukaryota</taxon>
        <taxon>Metazoa</taxon>
        <taxon>Ecdysozoa</taxon>
        <taxon>Arthropoda</taxon>
        <taxon>Crustacea</taxon>
        <taxon>Branchiopoda</taxon>
        <taxon>Diplostraca</taxon>
        <taxon>Cladocera</taxon>
        <taxon>Anomopoda</taxon>
        <taxon>Daphniidae</taxon>
        <taxon>Daphnia</taxon>
    </lineage>
</organism>
<dbReference type="OMA" id="CTHIPIC"/>
<sequence length="133" mass="14799">LIIGLISNKLGRKLFGQRCLLPIEQILVSLQFYANGTFQSTVGNVLKISQSSVSRCVRDVSKALCDIASDHIFFPDNHLLVISIIQQGFTDIANLRGVVGSVDGTHIRIARPHLDEEIYVNRKGYHSINVQVR</sequence>
<dbReference type="EMBL" id="GL732542">
    <property type="protein sequence ID" value="EFX81598.1"/>
    <property type="molecule type" value="Genomic_DNA"/>
</dbReference>
<dbReference type="InterPro" id="IPR026103">
    <property type="entry name" value="HARBI1_animal"/>
</dbReference>
<feature type="non-terminal residue" evidence="1">
    <location>
        <position position="1"/>
    </location>
</feature>
<dbReference type="eggNOG" id="KOG4585">
    <property type="taxonomic scope" value="Eukaryota"/>
</dbReference>
<dbReference type="OrthoDB" id="6343816at2759"/>
<dbReference type="InParanoid" id="E9GF91"/>
<evidence type="ECO:0000313" key="2">
    <source>
        <dbReference type="Proteomes" id="UP000000305"/>
    </source>
</evidence>
<keyword evidence="2" id="KW-1185">Reference proteome</keyword>
<dbReference type="PRINTS" id="PR02086">
    <property type="entry name" value="PUTNUCHARBI1"/>
</dbReference>
<gene>
    <name evidence="1" type="ORF">DAPPUDRAFT_49764</name>
</gene>
<proteinExistence type="predicted"/>
<protein>
    <recommendedName>
        <fullName evidence="3">Nuclease HARBI1</fullName>
    </recommendedName>
</protein>
<evidence type="ECO:0008006" key="3">
    <source>
        <dbReference type="Google" id="ProtNLM"/>
    </source>
</evidence>
<name>E9GF91_DAPPU</name>
<reference evidence="1 2" key="1">
    <citation type="journal article" date="2011" name="Science">
        <title>The ecoresponsive genome of Daphnia pulex.</title>
        <authorList>
            <person name="Colbourne J.K."/>
            <person name="Pfrender M.E."/>
            <person name="Gilbert D."/>
            <person name="Thomas W.K."/>
            <person name="Tucker A."/>
            <person name="Oakley T.H."/>
            <person name="Tokishita S."/>
            <person name="Aerts A."/>
            <person name="Arnold G.J."/>
            <person name="Basu M.K."/>
            <person name="Bauer D.J."/>
            <person name="Caceres C.E."/>
            <person name="Carmel L."/>
            <person name="Casola C."/>
            <person name="Choi J.H."/>
            <person name="Detter J.C."/>
            <person name="Dong Q."/>
            <person name="Dusheyko S."/>
            <person name="Eads B.D."/>
            <person name="Frohlich T."/>
            <person name="Geiler-Samerotte K.A."/>
            <person name="Gerlach D."/>
            <person name="Hatcher P."/>
            <person name="Jogdeo S."/>
            <person name="Krijgsveld J."/>
            <person name="Kriventseva E.V."/>
            <person name="Kultz D."/>
            <person name="Laforsch C."/>
            <person name="Lindquist E."/>
            <person name="Lopez J."/>
            <person name="Manak J.R."/>
            <person name="Muller J."/>
            <person name="Pangilinan J."/>
            <person name="Patwardhan R.P."/>
            <person name="Pitluck S."/>
            <person name="Pritham E.J."/>
            <person name="Rechtsteiner A."/>
            <person name="Rho M."/>
            <person name="Rogozin I.B."/>
            <person name="Sakarya O."/>
            <person name="Salamov A."/>
            <person name="Schaack S."/>
            <person name="Shapiro H."/>
            <person name="Shiga Y."/>
            <person name="Skalitzky C."/>
            <person name="Smith Z."/>
            <person name="Souvorov A."/>
            <person name="Sung W."/>
            <person name="Tang Z."/>
            <person name="Tsuchiya D."/>
            <person name="Tu H."/>
            <person name="Vos H."/>
            <person name="Wang M."/>
            <person name="Wolf Y.I."/>
            <person name="Yamagata H."/>
            <person name="Yamada T."/>
            <person name="Ye Y."/>
            <person name="Shaw J.R."/>
            <person name="Andrews J."/>
            <person name="Crease T.J."/>
            <person name="Tang H."/>
            <person name="Lucas S.M."/>
            <person name="Robertson H.M."/>
            <person name="Bork P."/>
            <person name="Koonin E.V."/>
            <person name="Zdobnov E.M."/>
            <person name="Grigoriev I.V."/>
            <person name="Lynch M."/>
            <person name="Boore J.L."/>
        </authorList>
    </citation>
    <scope>NUCLEOTIDE SEQUENCE [LARGE SCALE GENOMIC DNA]</scope>
</reference>
<evidence type="ECO:0000313" key="1">
    <source>
        <dbReference type="EMBL" id="EFX81598.1"/>
    </source>
</evidence>
<dbReference type="KEGG" id="dpx:DAPPUDRAFT_49764"/>
<dbReference type="HOGENOM" id="CLU_018552_12_0_1"/>